<evidence type="ECO:0000313" key="3">
    <source>
        <dbReference type="EMBL" id="CAB4998681.1"/>
    </source>
</evidence>
<sequence>MCRRVTCKTCGKPNWAGCGAHVETVLGDVPKAERCRCREGVKPAAKAPTNAKATAATGATDDASTVGRFKRWLQQ</sequence>
<evidence type="ECO:0000313" key="2">
    <source>
        <dbReference type="EMBL" id="CAB4810777.1"/>
    </source>
</evidence>
<name>A0A6J7P0C8_9ZZZZ</name>
<dbReference type="PANTHER" id="PTHR34724">
    <property type="entry name" value="OS12G0596101 PROTEIN"/>
    <property type="match status" value="1"/>
</dbReference>
<dbReference type="EMBL" id="CAFAAV010000040">
    <property type="protein sequence ID" value="CAB4810777.1"/>
    <property type="molecule type" value="Genomic_DNA"/>
</dbReference>
<dbReference type="PANTHER" id="PTHR34724:SF2">
    <property type="entry name" value="OS12G0596101 PROTEIN"/>
    <property type="match status" value="1"/>
</dbReference>
<dbReference type="EMBL" id="CAFBOL010000057">
    <property type="protein sequence ID" value="CAB4998681.1"/>
    <property type="molecule type" value="Genomic_DNA"/>
</dbReference>
<organism evidence="3">
    <name type="scientific">freshwater metagenome</name>
    <dbReference type="NCBI Taxonomy" id="449393"/>
    <lineage>
        <taxon>unclassified sequences</taxon>
        <taxon>metagenomes</taxon>
        <taxon>ecological metagenomes</taxon>
    </lineage>
</organism>
<dbReference type="AlphaFoldDB" id="A0A6J7P0C8"/>
<proteinExistence type="predicted"/>
<gene>
    <name evidence="2" type="ORF">UFOPK3099_00724</name>
    <name evidence="3" type="ORF">UFOPK3931_01981</name>
    <name evidence="1" type="ORF">UFOPK4189_00232</name>
</gene>
<evidence type="ECO:0000313" key="1">
    <source>
        <dbReference type="EMBL" id="CAB4362457.1"/>
    </source>
</evidence>
<reference evidence="3" key="1">
    <citation type="submission" date="2020-05" db="EMBL/GenBank/DDBJ databases">
        <authorList>
            <person name="Chiriac C."/>
            <person name="Salcher M."/>
            <person name="Ghai R."/>
            <person name="Kavagutti S V."/>
        </authorList>
    </citation>
    <scope>NUCLEOTIDE SEQUENCE</scope>
</reference>
<protein>
    <submittedName>
        <fullName evidence="3">Unannotated protein</fullName>
    </submittedName>
</protein>
<dbReference type="EMBL" id="CAESGF010000001">
    <property type="protein sequence ID" value="CAB4362457.1"/>
    <property type="molecule type" value="Genomic_DNA"/>
</dbReference>
<accession>A0A6J7P0C8</accession>